<keyword evidence="1" id="KW-1003">Cell membrane</keyword>
<reference evidence="11" key="1">
    <citation type="submission" date="2012-02" db="EMBL/GenBank/DDBJ databases">
        <title>The complete genome of Echinicola vietnamensis DSM 17526.</title>
        <authorList>
            <person name="Lucas S."/>
            <person name="Copeland A."/>
            <person name="Lapidus A."/>
            <person name="Glavina del Rio T."/>
            <person name="Dalin E."/>
            <person name="Tice H."/>
            <person name="Bruce D."/>
            <person name="Goodwin L."/>
            <person name="Pitluck S."/>
            <person name="Peters L."/>
            <person name="Ovchinnikova G."/>
            <person name="Teshima H."/>
            <person name="Kyrpides N."/>
            <person name="Mavromatis K."/>
            <person name="Ivanova N."/>
            <person name="Brettin T."/>
            <person name="Detter J.C."/>
            <person name="Han C."/>
            <person name="Larimer F."/>
            <person name="Land M."/>
            <person name="Hauser L."/>
            <person name="Markowitz V."/>
            <person name="Cheng J.-F."/>
            <person name="Hugenholtz P."/>
            <person name="Woyke T."/>
            <person name="Wu D."/>
            <person name="Brambilla E."/>
            <person name="Klenk H.-P."/>
            <person name="Eisen J.A."/>
        </authorList>
    </citation>
    <scope>NUCLEOTIDE SEQUENCE [LARGE SCALE GENOMIC DNA]</scope>
    <source>
        <strain evidence="11">DSM 17526 / LMG 23754 / KMM 6221</strain>
    </source>
</reference>
<sequence length="329" mass="36804">MVSVQKSCNFDQILYGMSQLQLSLVVTVYNEEENIQPLLAAVYEALEGISYELILVDDGSTDKTVAMAKQHANTATRVLIFNKNYGQTTALAAGIDHATGAYIVTMDGDLQNDPSDIPMMLQKAIDEDWDVVAGVRANRQDGFVLRKLPSKFANWMIRNTTKVYLKDYGCSLRVYKANIAQNMGLYGELHRFIPVLAKQEGARMTEVNVKHHPRIHGTSKYGLNRTFKVLADLILMLFFQKYLQRPIHIFGGLGLLALISGVLINFYLLVLKILGEDIWGRPILLVGLILVLGGLQLITTGIVAEIIVRTYFESQNKKTYTIKEVFQGA</sequence>
<feature type="transmembrane region" description="Helical" evidence="8">
    <location>
        <begin position="283"/>
        <end position="308"/>
    </location>
</feature>
<dbReference type="SUPFAM" id="SSF53448">
    <property type="entry name" value="Nucleotide-diphospho-sugar transferases"/>
    <property type="match status" value="1"/>
</dbReference>
<dbReference type="eggNOG" id="COG1216">
    <property type="taxonomic scope" value="Bacteria"/>
</dbReference>
<dbReference type="InterPro" id="IPR050256">
    <property type="entry name" value="Glycosyltransferase_2"/>
</dbReference>
<evidence type="ECO:0000256" key="7">
    <source>
        <dbReference type="ARBA" id="ARBA00023136"/>
    </source>
</evidence>
<evidence type="ECO:0000256" key="4">
    <source>
        <dbReference type="ARBA" id="ARBA00022692"/>
    </source>
</evidence>
<keyword evidence="2" id="KW-0328">Glycosyltransferase</keyword>
<dbReference type="AlphaFoldDB" id="L0FWP5"/>
<evidence type="ECO:0000256" key="8">
    <source>
        <dbReference type="SAM" id="Phobius"/>
    </source>
</evidence>
<evidence type="ECO:0000256" key="5">
    <source>
        <dbReference type="ARBA" id="ARBA00022985"/>
    </source>
</evidence>
<keyword evidence="5" id="KW-0448">Lipopolysaccharide biosynthesis</keyword>
<dbReference type="InterPro" id="IPR001173">
    <property type="entry name" value="Glyco_trans_2-like"/>
</dbReference>
<dbReference type="PANTHER" id="PTHR48090:SF3">
    <property type="entry name" value="UNDECAPRENYL-PHOSPHATE 4-DEOXY-4-FORMAMIDO-L-ARABINOSE TRANSFERASE"/>
    <property type="match status" value="1"/>
</dbReference>
<evidence type="ECO:0000256" key="6">
    <source>
        <dbReference type="ARBA" id="ARBA00022989"/>
    </source>
</evidence>
<evidence type="ECO:0000256" key="1">
    <source>
        <dbReference type="ARBA" id="ARBA00022475"/>
    </source>
</evidence>
<keyword evidence="6 8" id="KW-1133">Transmembrane helix</keyword>
<feature type="domain" description="Glycosyltransferase 2-like" evidence="9">
    <location>
        <begin position="23"/>
        <end position="171"/>
    </location>
</feature>
<dbReference type="GO" id="GO:0009103">
    <property type="term" value="P:lipopolysaccharide biosynthetic process"/>
    <property type="evidence" value="ECO:0007669"/>
    <property type="project" value="UniProtKB-KW"/>
</dbReference>
<dbReference type="KEGG" id="evi:Echvi_0903"/>
<dbReference type="GO" id="GO:0005886">
    <property type="term" value="C:plasma membrane"/>
    <property type="evidence" value="ECO:0007669"/>
    <property type="project" value="TreeGrafter"/>
</dbReference>
<dbReference type="CDD" id="cd04187">
    <property type="entry name" value="DPM1_like_bac"/>
    <property type="match status" value="1"/>
</dbReference>
<dbReference type="Gene3D" id="3.90.550.10">
    <property type="entry name" value="Spore Coat Polysaccharide Biosynthesis Protein SpsA, Chain A"/>
    <property type="match status" value="1"/>
</dbReference>
<keyword evidence="4 8" id="KW-0812">Transmembrane</keyword>
<name>L0FWP5_ECHVK</name>
<protein>
    <submittedName>
        <fullName evidence="10">Glycosyl transferase</fullName>
    </submittedName>
</protein>
<evidence type="ECO:0000256" key="3">
    <source>
        <dbReference type="ARBA" id="ARBA00022679"/>
    </source>
</evidence>
<keyword evidence="3 10" id="KW-0808">Transferase</keyword>
<keyword evidence="11" id="KW-1185">Reference proteome</keyword>
<dbReference type="HOGENOM" id="CLU_033536_0_0_10"/>
<dbReference type="Pfam" id="PF00535">
    <property type="entry name" value="Glycos_transf_2"/>
    <property type="match status" value="1"/>
</dbReference>
<evidence type="ECO:0000313" key="11">
    <source>
        <dbReference type="Proteomes" id="UP000010796"/>
    </source>
</evidence>
<accession>L0FWP5</accession>
<gene>
    <name evidence="10" type="ordered locus">Echvi_0903</name>
</gene>
<dbReference type="PANTHER" id="PTHR48090">
    <property type="entry name" value="UNDECAPRENYL-PHOSPHATE 4-DEOXY-4-FORMAMIDO-L-ARABINOSE TRANSFERASE-RELATED"/>
    <property type="match status" value="1"/>
</dbReference>
<dbReference type="Proteomes" id="UP000010796">
    <property type="component" value="Chromosome"/>
</dbReference>
<dbReference type="InterPro" id="IPR029044">
    <property type="entry name" value="Nucleotide-diphossugar_trans"/>
</dbReference>
<dbReference type="GO" id="GO:0099621">
    <property type="term" value="F:undecaprenyl-phosphate 4-deoxy-4-formamido-L-arabinose transferase activity"/>
    <property type="evidence" value="ECO:0007669"/>
    <property type="project" value="TreeGrafter"/>
</dbReference>
<evidence type="ECO:0000256" key="2">
    <source>
        <dbReference type="ARBA" id="ARBA00022676"/>
    </source>
</evidence>
<keyword evidence="7 8" id="KW-0472">Membrane</keyword>
<feature type="transmembrane region" description="Helical" evidence="8">
    <location>
        <begin position="249"/>
        <end position="271"/>
    </location>
</feature>
<dbReference type="STRING" id="926556.Echvi_0903"/>
<evidence type="ECO:0000313" key="10">
    <source>
        <dbReference type="EMBL" id="AGA77176.1"/>
    </source>
</evidence>
<evidence type="ECO:0000259" key="9">
    <source>
        <dbReference type="Pfam" id="PF00535"/>
    </source>
</evidence>
<dbReference type="PATRIC" id="fig|926556.3.peg.919"/>
<organism evidence="10 11">
    <name type="scientific">Echinicola vietnamensis (strain DSM 17526 / LMG 23754 / KMM 6221)</name>
    <dbReference type="NCBI Taxonomy" id="926556"/>
    <lineage>
        <taxon>Bacteria</taxon>
        <taxon>Pseudomonadati</taxon>
        <taxon>Bacteroidota</taxon>
        <taxon>Cytophagia</taxon>
        <taxon>Cytophagales</taxon>
        <taxon>Cyclobacteriaceae</taxon>
        <taxon>Echinicola</taxon>
    </lineage>
</organism>
<proteinExistence type="predicted"/>
<dbReference type="EMBL" id="CP003346">
    <property type="protein sequence ID" value="AGA77176.1"/>
    <property type="molecule type" value="Genomic_DNA"/>
</dbReference>